<feature type="region of interest" description="Disordered" evidence="7">
    <location>
        <begin position="280"/>
        <end position="308"/>
    </location>
</feature>
<dbReference type="InterPro" id="IPR051800">
    <property type="entry name" value="PqiA-PqiB_transport"/>
</dbReference>
<reference evidence="10 11" key="1">
    <citation type="submission" date="2019-07" db="EMBL/GenBank/DDBJ databases">
        <title>Description of 53C-WASEF.</title>
        <authorList>
            <person name="Pitt A."/>
            <person name="Hahn M.W."/>
        </authorList>
    </citation>
    <scope>NUCLEOTIDE SEQUENCE [LARGE SCALE GENOMIC DNA]</scope>
    <source>
        <strain evidence="10 11">53C-WASEF</strain>
    </source>
</reference>
<evidence type="ECO:0000256" key="4">
    <source>
        <dbReference type="ARBA" id="ARBA00022692"/>
    </source>
</evidence>
<evidence type="ECO:0000256" key="7">
    <source>
        <dbReference type="SAM" id="MobiDB-lite"/>
    </source>
</evidence>
<evidence type="ECO:0000313" key="10">
    <source>
        <dbReference type="EMBL" id="TSJ76683.1"/>
    </source>
</evidence>
<evidence type="ECO:0000313" key="11">
    <source>
        <dbReference type="Proteomes" id="UP000315648"/>
    </source>
</evidence>
<evidence type="ECO:0000259" key="9">
    <source>
        <dbReference type="Pfam" id="PF02470"/>
    </source>
</evidence>
<feature type="domain" description="Mce/MlaD" evidence="9">
    <location>
        <begin position="40"/>
        <end position="131"/>
    </location>
</feature>
<keyword evidence="6 8" id="KW-0472">Membrane</keyword>
<dbReference type="GO" id="GO:0005886">
    <property type="term" value="C:plasma membrane"/>
    <property type="evidence" value="ECO:0007669"/>
    <property type="project" value="UniProtKB-SubCell"/>
</dbReference>
<keyword evidence="5 8" id="KW-1133">Transmembrane helix</keyword>
<proteinExistence type="predicted"/>
<comment type="subcellular location">
    <subcellularLocation>
        <location evidence="1">Cell inner membrane</location>
    </subcellularLocation>
</comment>
<evidence type="ECO:0000256" key="3">
    <source>
        <dbReference type="ARBA" id="ARBA00022519"/>
    </source>
</evidence>
<evidence type="ECO:0000256" key="8">
    <source>
        <dbReference type="SAM" id="Phobius"/>
    </source>
</evidence>
<dbReference type="EMBL" id="VMBG01000002">
    <property type="protein sequence ID" value="TSJ76683.1"/>
    <property type="molecule type" value="Genomic_DNA"/>
</dbReference>
<keyword evidence="4 8" id="KW-0812">Transmembrane</keyword>
<organism evidence="10 11">
    <name type="scientific">Rariglobus hedericola</name>
    <dbReference type="NCBI Taxonomy" id="2597822"/>
    <lineage>
        <taxon>Bacteria</taxon>
        <taxon>Pseudomonadati</taxon>
        <taxon>Verrucomicrobiota</taxon>
        <taxon>Opitutia</taxon>
        <taxon>Opitutales</taxon>
        <taxon>Opitutaceae</taxon>
        <taxon>Rariglobus</taxon>
    </lineage>
</organism>
<keyword evidence="2" id="KW-1003">Cell membrane</keyword>
<dbReference type="RefSeq" id="WP_144230440.1">
    <property type="nucleotide sequence ID" value="NZ_CBCRVV010000014.1"/>
</dbReference>
<evidence type="ECO:0000256" key="5">
    <source>
        <dbReference type="ARBA" id="ARBA00022989"/>
    </source>
</evidence>
<dbReference type="PANTHER" id="PTHR30462:SF0">
    <property type="entry name" value="INTERMEMBRANE TRANSPORT PROTEIN YEBT"/>
    <property type="match status" value="1"/>
</dbReference>
<keyword evidence="11" id="KW-1185">Reference proteome</keyword>
<name>A0A556QJ52_9BACT</name>
<keyword evidence="3" id="KW-0997">Cell inner membrane</keyword>
<feature type="domain" description="Mce/MlaD" evidence="9">
    <location>
        <begin position="153"/>
        <end position="213"/>
    </location>
</feature>
<protein>
    <submittedName>
        <fullName evidence="10">MCE family protein</fullName>
    </submittedName>
</protein>
<accession>A0A556QJ52</accession>
<dbReference type="Proteomes" id="UP000315648">
    <property type="component" value="Unassembled WGS sequence"/>
</dbReference>
<comment type="caution">
    <text evidence="10">The sequence shown here is derived from an EMBL/GenBank/DDBJ whole genome shotgun (WGS) entry which is preliminary data.</text>
</comment>
<feature type="compositionally biased region" description="Low complexity" evidence="7">
    <location>
        <begin position="298"/>
        <end position="308"/>
    </location>
</feature>
<dbReference type="AlphaFoldDB" id="A0A556QJ52"/>
<evidence type="ECO:0000256" key="1">
    <source>
        <dbReference type="ARBA" id="ARBA00004533"/>
    </source>
</evidence>
<dbReference type="OrthoDB" id="9806984at2"/>
<dbReference type="PANTHER" id="PTHR30462">
    <property type="entry name" value="INTERMEMBRANE TRANSPORT PROTEIN PQIB-RELATED"/>
    <property type="match status" value="1"/>
</dbReference>
<feature type="transmembrane region" description="Helical" evidence="8">
    <location>
        <begin position="15"/>
        <end position="32"/>
    </location>
</feature>
<evidence type="ECO:0000256" key="6">
    <source>
        <dbReference type="ARBA" id="ARBA00023136"/>
    </source>
</evidence>
<dbReference type="Pfam" id="PF02470">
    <property type="entry name" value="MlaD"/>
    <property type="match status" value="2"/>
</dbReference>
<sequence length="308" mass="32920">MSVPETPVIKPRRQLLVWIVPLLALAIGGYLVQREFATHGPRITIRFEDGEGITPNQTHLIYKGLPMGVVSDVALLPDFSGIELTIELNRSAAPLARDGSRFWIVRPEITAAGVKGLDTILSGPTIAVLPGTGGPALNFTGLESAPPDNSSAGTEFTLHASRRGSLQRGQIILYREVSVGRILDVFLAPDATHVVVQARIDAPYDRLVRANSVFWNASGVDVDIGLFRGAKIRTNSLSSLLSGGIAFATPEEPAPTAAAGTVFPLNDRAEDRWFKWTPAIPLGEGPRPHDIKPMPSENAANSASSAAR</sequence>
<gene>
    <name evidence="10" type="ORF">FPL22_11190</name>
</gene>
<dbReference type="InterPro" id="IPR003399">
    <property type="entry name" value="Mce/MlaD"/>
</dbReference>
<evidence type="ECO:0000256" key="2">
    <source>
        <dbReference type="ARBA" id="ARBA00022475"/>
    </source>
</evidence>